<organism evidence="2 3">
    <name type="scientific">Didymella pomorum</name>
    <dbReference type="NCBI Taxonomy" id="749634"/>
    <lineage>
        <taxon>Eukaryota</taxon>
        <taxon>Fungi</taxon>
        <taxon>Dikarya</taxon>
        <taxon>Ascomycota</taxon>
        <taxon>Pezizomycotina</taxon>
        <taxon>Dothideomycetes</taxon>
        <taxon>Pleosporomycetidae</taxon>
        <taxon>Pleosporales</taxon>
        <taxon>Pleosporineae</taxon>
        <taxon>Didymellaceae</taxon>
        <taxon>Didymella</taxon>
    </lineage>
</organism>
<dbReference type="EMBL" id="JAPEVA010000134">
    <property type="protein sequence ID" value="KAJ4398288.1"/>
    <property type="molecule type" value="Genomic_DNA"/>
</dbReference>
<evidence type="ECO:0000256" key="1">
    <source>
        <dbReference type="SAM" id="MobiDB-lite"/>
    </source>
</evidence>
<proteinExistence type="predicted"/>
<feature type="compositionally biased region" description="Basic and acidic residues" evidence="1">
    <location>
        <begin position="130"/>
        <end position="139"/>
    </location>
</feature>
<feature type="compositionally biased region" description="Polar residues" evidence="1">
    <location>
        <begin position="29"/>
        <end position="43"/>
    </location>
</feature>
<accession>A0A9W8Z5W2</accession>
<sequence length="413" mass="43301">MAQLTIGLVIDQEAVIYSSPAAPVVKQTVNPEVTGLPSGSTTEPAVELSVDDVKEAAATDAASTTPKNTKSSRRCKQKEAAKKAATAAAAAVPSSLSSGTVGEASDAVGDASEAFQGLASPVKELQQIREEAGQARKADTLTSSPPSESVQDNAPDAEDLQQPEIKVDEIESLAVPTSVPADATQTAAATAAEVRPATVPESKDVISVRSRGQRSIMDFFKKGPVVMVQEVSSTLTHESVTSPAESVEAITFEAPEYIDSSEVEEEVIGAVNAGDYHDCQPGTSGEDALSDGVSAICEGPTVVEEVEEPVTNADALIATAAAVASKPSYSGRANRVSKRTTAESIGSYQDTQQITVALAQETVTKTEVQDSSHSDRRWMHSWPRSLKQYLTAISWVKKADDEQKAAVNAQFLP</sequence>
<keyword evidence="3" id="KW-1185">Reference proteome</keyword>
<feature type="region of interest" description="Disordered" evidence="1">
    <location>
        <begin position="130"/>
        <end position="160"/>
    </location>
</feature>
<name>A0A9W8Z5W2_9PLEO</name>
<feature type="region of interest" description="Disordered" evidence="1">
    <location>
        <begin position="29"/>
        <end position="104"/>
    </location>
</feature>
<comment type="caution">
    <text evidence="2">The sequence shown here is derived from an EMBL/GenBank/DDBJ whole genome shotgun (WGS) entry which is preliminary data.</text>
</comment>
<dbReference type="Proteomes" id="UP001140510">
    <property type="component" value="Unassembled WGS sequence"/>
</dbReference>
<evidence type="ECO:0000313" key="3">
    <source>
        <dbReference type="Proteomes" id="UP001140510"/>
    </source>
</evidence>
<dbReference type="AlphaFoldDB" id="A0A9W8Z5W2"/>
<evidence type="ECO:0000313" key="2">
    <source>
        <dbReference type="EMBL" id="KAJ4398288.1"/>
    </source>
</evidence>
<protein>
    <submittedName>
        <fullName evidence="2">Uncharacterized protein</fullName>
    </submittedName>
</protein>
<gene>
    <name evidence="2" type="ORF">N0V91_010335</name>
</gene>
<reference evidence="2" key="1">
    <citation type="submission" date="2022-10" db="EMBL/GenBank/DDBJ databases">
        <title>Tapping the CABI collections for fungal endophytes: first genome assemblies for Collariella, Neodidymelliopsis, Ascochyta clinopodiicola, Didymella pomorum, Didymosphaeria variabile, Neocosmospora piperis and Neocucurbitaria cava.</title>
        <authorList>
            <person name="Hill R."/>
        </authorList>
    </citation>
    <scope>NUCLEOTIDE SEQUENCE</scope>
    <source>
        <strain evidence="2">IMI 355091</strain>
    </source>
</reference>
<feature type="compositionally biased region" description="Polar residues" evidence="1">
    <location>
        <begin position="140"/>
        <end position="152"/>
    </location>
</feature>